<sequence>MEKAVWIRYPYSPIVRAQLRCRREIDCGVDSVCTRPDSSSSILRLSVQGQEVILWSGPRNEIWEQVSVGRYVPRFWFIPLGRNTRSWGLLGISSNGHPFTLLFQSPAVAAFGWCSIPECFVGSSAATNGVNRGCGIWDIAERQYTMEATV</sequence>
<evidence type="ECO:0000313" key="1">
    <source>
        <dbReference type="EMBL" id="KAE9388653.1"/>
    </source>
</evidence>
<proteinExistence type="predicted"/>
<name>A0A6A4GTC8_9AGAR</name>
<gene>
    <name evidence="1" type="ORF">BT96DRAFT_428841</name>
</gene>
<dbReference type="OrthoDB" id="7694678at2759"/>
<evidence type="ECO:0000313" key="2">
    <source>
        <dbReference type="Proteomes" id="UP000799118"/>
    </source>
</evidence>
<dbReference type="EMBL" id="ML769733">
    <property type="protein sequence ID" value="KAE9388653.1"/>
    <property type="molecule type" value="Genomic_DNA"/>
</dbReference>
<keyword evidence="2" id="KW-1185">Reference proteome</keyword>
<dbReference type="Proteomes" id="UP000799118">
    <property type="component" value="Unassembled WGS sequence"/>
</dbReference>
<organism evidence="1 2">
    <name type="scientific">Gymnopus androsaceus JB14</name>
    <dbReference type="NCBI Taxonomy" id="1447944"/>
    <lineage>
        <taxon>Eukaryota</taxon>
        <taxon>Fungi</taxon>
        <taxon>Dikarya</taxon>
        <taxon>Basidiomycota</taxon>
        <taxon>Agaricomycotina</taxon>
        <taxon>Agaricomycetes</taxon>
        <taxon>Agaricomycetidae</taxon>
        <taxon>Agaricales</taxon>
        <taxon>Marasmiineae</taxon>
        <taxon>Omphalotaceae</taxon>
        <taxon>Gymnopus</taxon>
    </lineage>
</organism>
<protein>
    <submittedName>
        <fullName evidence="1">Uncharacterized protein</fullName>
    </submittedName>
</protein>
<accession>A0A6A4GTC8</accession>
<dbReference type="AlphaFoldDB" id="A0A6A4GTC8"/>
<reference evidence="1" key="1">
    <citation type="journal article" date="2019" name="Environ. Microbiol.">
        <title>Fungal ecological strategies reflected in gene transcription - a case study of two litter decomposers.</title>
        <authorList>
            <person name="Barbi F."/>
            <person name="Kohler A."/>
            <person name="Barry K."/>
            <person name="Baskaran P."/>
            <person name="Daum C."/>
            <person name="Fauchery L."/>
            <person name="Ihrmark K."/>
            <person name="Kuo A."/>
            <person name="LaButti K."/>
            <person name="Lipzen A."/>
            <person name="Morin E."/>
            <person name="Grigoriev I.V."/>
            <person name="Henrissat B."/>
            <person name="Lindahl B."/>
            <person name="Martin F."/>
        </authorList>
    </citation>
    <scope>NUCLEOTIDE SEQUENCE</scope>
    <source>
        <strain evidence="1">JB14</strain>
    </source>
</reference>